<dbReference type="Proteomes" id="UP000322225">
    <property type="component" value="Chromosome 6"/>
</dbReference>
<dbReference type="CDD" id="cd01299">
    <property type="entry name" value="Met_dep_hydrolase_A"/>
    <property type="match status" value="1"/>
</dbReference>
<reference evidence="2" key="2">
    <citation type="submission" date="2024-01" db="EMBL/GenBank/DDBJ databases">
        <title>Comparative genomics of Cryptococcus and Kwoniella reveals pathogenesis evolution and contrasting modes of karyotype evolution via chromosome fusion or intercentromeric recombination.</title>
        <authorList>
            <person name="Coelho M.A."/>
            <person name="David-Palma M."/>
            <person name="Shea T."/>
            <person name="Bowers K."/>
            <person name="McGinley-Smith S."/>
            <person name="Mohammad A.W."/>
            <person name="Gnirke A."/>
            <person name="Yurkov A.M."/>
            <person name="Nowrousian M."/>
            <person name="Sun S."/>
            <person name="Cuomo C.A."/>
            <person name="Heitman J."/>
        </authorList>
    </citation>
    <scope>NUCLEOTIDE SEQUENCE</scope>
    <source>
        <strain evidence="2">CBS 12478</strain>
    </source>
</reference>
<sequence length="530" mass="57904">MSLNNRSLDPRDCCEPFHPCIPLSLDAMTTTSGPIHHVYDNTGHLSPLPLRPYTIYASLLFDSRTRSFLTDIALTLSPITGRVISVEPFSPSSPNLVIEFPDLDFRGKTVLPGLVDAHSHILLHPYSETPALNQMRDESLTQRIIQATNNCRLGLKGGFTTYRDLGTEGAYNADIGIRDSINRGVIPGPRLFVATEALASDDSYQARQENRIGGTTIPRLSDECNGPIGVKAAVRRRIGAGADLIKFYAEYRRRVLRFPQPTYPGALPIIVPPFCDARPNRLPPPSLGHQVNNHTYTGPGGEINFDTLSVADDDDDDDAVDFMEYTNPNAILFDQEEMDAIVAEARRSKAPVAAHASTPEAVIMASNAGVTTIEHGYVSSSAALDTMKKNGTVFIPTLSVYELEKKALGDKFWGTILNHTKNAFDKGVTLACGGDTGAFKHGQQIRELELFVEAGIPLEDTLRAATLGGWEACGKELSGFKFGWLGKGWSADVTVLDGDVREDIKALRRVETVIKDGRVVVWDAEVIEKV</sequence>
<dbReference type="InterPro" id="IPR032466">
    <property type="entry name" value="Metal_Hydrolase"/>
</dbReference>
<name>A0AAJ8LGY8_9TREE</name>
<evidence type="ECO:0000313" key="3">
    <source>
        <dbReference type="Proteomes" id="UP000322225"/>
    </source>
</evidence>
<accession>A0AAJ8LGY8</accession>
<dbReference type="AlphaFoldDB" id="A0AAJ8LGY8"/>
<dbReference type="SUPFAM" id="SSF51338">
    <property type="entry name" value="Composite domain of metallo-dependent hydrolases"/>
    <property type="match status" value="1"/>
</dbReference>
<keyword evidence="3" id="KW-1185">Reference proteome</keyword>
<dbReference type="Pfam" id="PF01979">
    <property type="entry name" value="Amidohydro_1"/>
    <property type="match status" value="2"/>
</dbReference>
<reference evidence="2" key="1">
    <citation type="submission" date="2017-08" db="EMBL/GenBank/DDBJ databases">
        <authorList>
            <person name="Cuomo C."/>
            <person name="Billmyre B."/>
            <person name="Heitman J."/>
        </authorList>
    </citation>
    <scope>NUCLEOTIDE SEQUENCE</scope>
    <source>
        <strain evidence="2">CBS 12478</strain>
    </source>
</reference>
<dbReference type="RefSeq" id="XP_031859985.2">
    <property type="nucleotide sequence ID" value="XM_032005738.2"/>
</dbReference>
<dbReference type="Gene3D" id="3.20.20.140">
    <property type="entry name" value="Metal-dependent hydrolases"/>
    <property type="match status" value="2"/>
</dbReference>
<dbReference type="KEGG" id="ksn:43589889"/>
<proteinExistence type="predicted"/>
<dbReference type="InterPro" id="IPR051781">
    <property type="entry name" value="Metallo-dep_Hydrolase"/>
</dbReference>
<feature type="domain" description="Amidohydrolase-related" evidence="1">
    <location>
        <begin position="109"/>
        <end position="246"/>
    </location>
</feature>
<dbReference type="PANTHER" id="PTHR43135:SF3">
    <property type="entry name" value="ALPHA-D-RIBOSE 1-METHYLPHOSPHONATE 5-TRIPHOSPHATE DIPHOSPHATASE"/>
    <property type="match status" value="1"/>
</dbReference>
<dbReference type="SUPFAM" id="SSF51556">
    <property type="entry name" value="Metallo-dependent hydrolases"/>
    <property type="match status" value="1"/>
</dbReference>
<dbReference type="InterPro" id="IPR057744">
    <property type="entry name" value="OTAase-like"/>
</dbReference>
<evidence type="ECO:0000313" key="2">
    <source>
        <dbReference type="EMBL" id="WWD19048.1"/>
    </source>
</evidence>
<gene>
    <name evidence="2" type="ORF">CI109_103506</name>
</gene>
<dbReference type="GO" id="GO:0016810">
    <property type="term" value="F:hydrolase activity, acting on carbon-nitrogen (but not peptide) bonds"/>
    <property type="evidence" value="ECO:0007669"/>
    <property type="project" value="InterPro"/>
</dbReference>
<dbReference type="InterPro" id="IPR011059">
    <property type="entry name" value="Metal-dep_hydrolase_composite"/>
</dbReference>
<dbReference type="GeneID" id="43589889"/>
<feature type="domain" description="Amidohydrolase-related" evidence="1">
    <location>
        <begin position="316"/>
        <end position="520"/>
    </location>
</feature>
<dbReference type="Gene3D" id="2.30.40.10">
    <property type="entry name" value="Urease, subunit C, domain 1"/>
    <property type="match status" value="1"/>
</dbReference>
<evidence type="ECO:0000259" key="1">
    <source>
        <dbReference type="Pfam" id="PF01979"/>
    </source>
</evidence>
<protein>
    <recommendedName>
        <fullName evidence="1">Amidohydrolase-related domain-containing protein</fullName>
    </recommendedName>
</protein>
<dbReference type="InterPro" id="IPR006680">
    <property type="entry name" value="Amidohydro-rel"/>
</dbReference>
<organism evidence="2 3">
    <name type="scientific">Kwoniella shandongensis</name>
    <dbReference type="NCBI Taxonomy" id="1734106"/>
    <lineage>
        <taxon>Eukaryota</taxon>
        <taxon>Fungi</taxon>
        <taxon>Dikarya</taxon>
        <taxon>Basidiomycota</taxon>
        <taxon>Agaricomycotina</taxon>
        <taxon>Tremellomycetes</taxon>
        <taxon>Tremellales</taxon>
        <taxon>Cryptococcaceae</taxon>
        <taxon>Kwoniella</taxon>
    </lineage>
</organism>
<dbReference type="EMBL" id="CP144056">
    <property type="protein sequence ID" value="WWD19048.1"/>
    <property type="molecule type" value="Genomic_DNA"/>
</dbReference>
<dbReference type="PANTHER" id="PTHR43135">
    <property type="entry name" value="ALPHA-D-RIBOSE 1-METHYLPHOSPHONATE 5-TRIPHOSPHATE DIPHOSPHATASE"/>
    <property type="match status" value="1"/>
</dbReference>